<evidence type="ECO:0000256" key="1">
    <source>
        <dbReference type="SAM" id="MobiDB-lite"/>
    </source>
</evidence>
<reference evidence="2" key="1">
    <citation type="journal article" date="2020" name="Stud. Mycol.">
        <title>101 Dothideomycetes genomes: a test case for predicting lifestyles and emergence of pathogens.</title>
        <authorList>
            <person name="Haridas S."/>
            <person name="Albert R."/>
            <person name="Binder M."/>
            <person name="Bloem J."/>
            <person name="Labutti K."/>
            <person name="Salamov A."/>
            <person name="Andreopoulos B."/>
            <person name="Baker S."/>
            <person name="Barry K."/>
            <person name="Bills G."/>
            <person name="Bluhm B."/>
            <person name="Cannon C."/>
            <person name="Castanera R."/>
            <person name="Culley D."/>
            <person name="Daum C."/>
            <person name="Ezra D."/>
            <person name="Gonzalez J."/>
            <person name="Henrissat B."/>
            <person name="Kuo A."/>
            <person name="Liang C."/>
            <person name="Lipzen A."/>
            <person name="Lutzoni F."/>
            <person name="Magnuson J."/>
            <person name="Mondo S."/>
            <person name="Nolan M."/>
            <person name="Ohm R."/>
            <person name="Pangilinan J."/>
            <person name="Park H.-J."/>
            <person name="Ramirez L."/>
            <person name="Alfaro M."/>
            <person name="Sun H."/>
            <person name="Tritt A."/>
            <person name="Yoshinaga Y."/>
            <person name="Zwiers L.-H."/>
            <person name="Turgeon B."/>
            <person name="Goodwin S."/>
            <person name="Spatafora J."/>
            <person name="Crous P."/>
            <person name="Grigoriev I."/>
        </authorList>
    </citation>
    <scope>NUCLEOTIDE SEQUENCE</scope>
    <source>
        <strain evidence="2">CBS 116435</strain>
    </source>
</reference>
<protein>
    <submittedName>
        <fullName evidence="2">Uncharacterized protein</fullName>
    </submittedName>
</protein>
<proteinExistence type="predicted"/>
<dbReference type="Proteomes" id="UP000799441">
    <property type="component" value="Unassembled WGS sequence"/>
</dbReference>
<gene>
    <name evidence="2" type="ORF">K431DRAFT_281720</name>
</gene>
<feature type="compositionally biased region" description="Basic residues" evidence="1">
    <location>
        <begin position="101"/>
        <end position="122"/>
    </location>
</feature>
<comment type="caution">
    <text evidence="2">The sequence shown here is derived from an EMBL/GenBank/DDBJ whole genome shotgun (WGS) entry which is preliminary data.</text>
</comment>
<dbReference type="AlphaFoldDB" id="A0A9P4UQP8"/>
<dbReference type="PANTHER" id="PTHR40132">
    <property type="entry name" value="PRE-MRNA-SPLICING FACTOR 38B"/>
    <property type="match status" value="1"/>
</dbReference>
<organism evidence="2 3">
    <name type="scientific">Polychaeton citri CBS 116435</name>
    <dbReference type="NCBI Taxonomy" id="1314669"/>
    <lineage>
        <taxon>Eukaryota</taxon>
        <taxon>Fungi</taxon>
        <taxon>Dikarya</taxon>
        <taxon>Ascomycota</taxon>
        <taxon>Pezizomycotina</taxon>
        <taxon>Dothideomycetes</taxon>
        <taxon>Dothideomycetidae</taxon>
        <taxon>Capnodiales</taxon>
        <taxon>Capnodiaceae</taxon>
        <taxon>Polychaeton</taxon>
    </lineage>
</organism>
<evidence type="ECO:0000313" key="2">
    <source>
        <dbReference type="EMBL" id="KAF2724767.1"/>
    </source>
</evidence>
<dbReference type="PANTHER" id="PTHR40132:SF1">
    <property type="entry name" value="PRE-MRNA-SPLICING FACTOR 38B"/>
    <property type="match status" value="1"/>
</dbReference>
<dbReference type="EMBL" id="MU003770">
    <property type="protein sequence ID" value="KAF2724767.1"/>
    <property type="molecule type" value="Genomic_DNA"/>
</dbReference>
<feature type="compositionally biased region" description="Basic residues" evidence="1">
    <location>
        <begin position="1"/>
        <end position="12"/>
    </location>
</feature>
<keyword evidence="3" id="KW-1185">Reference proteome</keyword>
<feature type="compositionally biased region" description="Basic residues" evidence="1">
    <location>
        <begin position="83"/>
        <end position="93"/>
    </location>
</feature>
<sequence length="262" mass="30294">MHCSQVRRRRAKGNLTISKGPEERTTPRLSAQAKEGLWTRNLPDGQRHWEVWGVRSVDATDRQDMQERASYEDRRPSRSPSRREKHRERRGHHHQNDNIKRSHSHRARSRSASPKRTRHHSRYVSITSNSDEGADSDPLVDVIGPAKPSNSKPRGRGASKSAFDSIDARFAPDYDPIADVRLNDDDDTASVDKDDWDMALEALRDRQRYKSTQEARLKAAGFSEREIDRWRNSDGSEIHEEDVKWSKRGEAREWDRGKANLL</sequence>
<accession>A0A9P4UQP8</accession>
<dbReference type="OrthoDB" id="2431475at2759"/>
<feature type="compositionally biased region" description="Basic and acidic residues" evidence="1">
    <location>
        <begin position="58"/>
        <end position="76"/>
    </location>
</feature>
<name>A0A9P4UQP8_9PEZI</name>
<evidence type="ECO:0000313" key="3">
    <source>
        <dbReference type="Proteomes" id="UP000799441"/>
    </source>
</evidence>
<feature type="region of interest" description="Disordered" evidence="1">
    <location>
        <begin position="1"/>
        <end position="188"/>
    </location>
</feature>